<sequence>MQPHFSDGWKDFGGEDGDLTRHTDLYQARHMRALSDWSLVSTARLWLPLNFGPPSQRQAMPQSVVDFALRYYTLDLAPRPFRKKGFNNARKKVKARAKRLRSISDFTAESTAFIDEVQSRKGKAGIREGGLPGIGGFRTFKELRLVGHEDQDQQWHVSVETPLSLFCRREHRRVSWGLTPNAREAPPSRALQHCEAALQSEGSPVAFQLCLSVAGLNAALSLLAYHPVSMQPTKDRSKEPTGGDHRQSEEELQAHFGQMRITARRGCASGAVASEAEVPPVEFAALLDDVEEYVTVVAHCAERCHLLERLAVSFREVYAKLPIITTCECAEDALGCEEPVARAHERVSQMTVVSVPYDFGLSRGKTLLIEMTDTEFVLVLDDDFTHSMHSCLECMLWKMRSRHYALWKPFDVLGFPVQEDERIFGAFRGRLRVTNQQLFLEPMVEEVLPDGCVRVEICPMVFLGRTARMRRFHFNKELRVGEHEQFFYANAYNGIQVAVCFDSSFPHFRVNTMSAGYVKRRERMPELMANAFQKLGFERAMFLFRKYDHGRMADYDELLDKTVPPWHIGHDSCGPPTTPPVPFAQVFVVVLSSADEQGKRFRSVLRSSQAWLPKFLHLGGAGSLRWSFAVYPSHDEGGLYVNLDEENDKHKDMLILPPSDRTSKEKPLVGTTDQLLQVFALLRDFQFRFLTISRQDVFVNFEHFMDQLQIMEPPAGKVLGSWASMGTAWRLDDHFFVLPRDIFTLISAPEVISRLAVTGYHQVFGDLSVLSAGISSWMHAYAVERSPLPSTLRHGPLVCTSRSVTLHPVSPEELEGLFNFPGTC</sequence>
<feature type="compositionally biased region" description="Basic and acidic residues" evidence="1">
    <location>
        <begin position="233"/>
        <end position="250"/>
    </location>
</feature>
<protein>
    <submittedName>
        <fullName evidence="2">Protein xylosyltransferase</fullName>
    </submittedName>
</protein>
<name>A0ABP0KZV1_9DINO</name>
<evidence type="ECO:0000313" key="2">
    <source>
        <dbReference type="EMBL" id="CAK9032072.1"/>
    </source>
</evidence>
<proteinExistence type="predicted"/>
<reference evidence="2 3" key="1">
    <citation type="submission" date="2024-02" db="EMBL/GenBank/DDBJ databases">
        <authorList>
            <person name="Chen Y."/>
            <person name="Shah S."/>
            <person name="Dougan E. K."/>
            <person name="Thang M."/>
            <person name="Chan C."/>
        </authorList>
    </citation>
    <scope>NUCLEOTIDE SEQUENCE [LARGE SCALE GENOMIC DNA]</scope>
</reference>
<evidence type="ECO:0000256" key="1">
    <source>
        <dbReference type="SAM" id="MobiDB-lite"/>
    </source>
</evidence>
<comment type="caution">
    <text evidence="2">The sequence shown here is derived from an EMBL/GenBank/DDBJ whole genome shotgun (WGS) entry which is preliminary data.</text>
</comment>
<feature type="region of interest" description="Disordered" evidence="1">
    <location>
        <begin position="231"/>
        <end position="250"/>
    </location>
</feature>
<dbReference type="Proteomes" id="UP001642464">
    <property type="component" value="Unassembled WGS sequence"/>
</dbReference>
<organism evidence="2 3">
    <name type="scientific">Durusdinium trenchii</name>
    <dbReference type="NCBI Taxonomy" id="1381693"/>
    <lineage>
        <taxon>Eukaryota</taxon>
        <taxon>Sar</taxon>
        <taxon>Alveolata</taxon>
        <taxon>Dinophyceae</taxon>
        <taxon>Suessiales</taxon>
        <taxon>Symbiodiniaceae</taxon>
        <taxon>Durusdinium</taxon>
    </lineage>
</organism>
<accession>A0ABP0KZV1</accession>
<dbReference type="EMBL" id="CAXAMM010013736">
    <property type="protein sequence ID" value="CAK9032072.1"/>
    <property type="molecule type" value="Genomic_DNA"/>
</dbReference>
<keyword evidence="3" id="KW-1185">Reference proteome</keyword>
<gene>
    <name evidence="2" type="ORF">SCF082_LOCUS19910</name>
</gene>
<evidence type="ECO:0000313" key="3">
    <source>
        <dbReference type="Proteomes" id="UP001642464"/>
    </source>
</evidence>